<sequence>MEKNAQSYKKREKTFKNFLIKSQKKSKQQKAKKQQKICEQLFKQKFDNLLLQIKDTKKLKQNIKLGPPIKYRWAAWKYHLFKQLTQQDVDLYNIIKNAQSKDETQIIKDLNRTFPDQIYFQPKSPELKQEEDFQNESLEKLRRILSSICIIYPNLGYCQGMNFLIGFMLLVNGGNEQEAFLMFKVLAEDPNFMLMGLYENDFPMLKFLEYCVGKSMKKYLKEVWNHILFLEIEYSYWLTKWILTLFLYSIPIQCCARLWDFLISNSIFGICELVVSMLYVLQDKILCLNDQIQFMQFFQSNNFEKLNMSQIVGLCEKFPVKNSCIAKYAKKFILKVEKDNQYALLYSFLCNQKNSKKSIVQ</sequence>
<dbReference type="GeneID" id="14905779"/>
<dbReference type="PANTHER" id="PTHR47219:SF9">
    <property type="entry name" value="GTPASE ACTIVATING PROTEIN AND CENTROSOME-ASSOCIATED, ISOFORM B"/>
    <property type="match status" value="1"/>
</dbReference>
<dbReference type="InParanoid" id="G0QYN8"/>
<dbReference type="AlphaFoldDB" id="G0QYN8"/>
<dbReference type="Gene3D" id="1.10.8.270">
    <property type="entry name" value="putative rabgap domain of human tbc1 domain family member 14 like domains"/>
    <property type="match status" value="1"/>
</dbReference>
<dbReference type="Proteomes" id="UP000008983">
    <property type="component" value="Unassembled WGS sequence"/>
</dbReference>
<gene>
    <name evidence="2" type="ORF">IMG5_151350</name>
</gene>
<dbReference type="InterPro" id="IPR050302">
    <property type="entry name" value="Rab_GAP_TBC_domain"/>
</dbReference>
<evidence type="ECO:0000259" key="1">
    <source>
        <dbReference type="PROSITE" id="PS50086"/>
    </source>
</evidence>
<dbReference type="SUPFAM" id="SSF47923">
    <property type="entry name" value="Ypt/Rab-GAP domain of gyp1p"/>
    <property type="match status" value="2"/>
</dbReference>
<dbReference type="SMART" id="SM00164">
    <property type="entry name" value="TBC"/>
    <property type="match status" value="1"/>
</dbReference>
<dbReference type="OMA" id="SKQHYIN"/>
<dbReference type="RefSeq" id="XP_004030901.1">
    <property type="nucleotide sequence ID" value="XM_004030853.1"/>
</dbReference>
<dbReference type="PANTHER" id="PTHR47219">
    <property type="entry name" value="RAB GTPASE-ACTIVATING PROTEIN 1-LIKE"/>
    <property type="match status" value="1"/>
</dbReference>
<organism evidence="2 3">
    <name type="scientific">Ichthyophthirius multifiliis</name>
    <name type="common">White spot disease agent</name>
    <name type="synonym">Ich</name>
    <dbReference type="NCBI Taxonomy" id="5932"/>
    <lineage>
        <taxon>Eukaryota</taxon>
        <taxon>Sar</taxon>
        <taxon>Alveolata</taxon>
        <taxon>Ciliophora</taxon>
        <taxon>Intramacronucleata</taxon>
        <taxon>Oligohymenophorea</taxon>
        <taxon>Hymenostomatida</taxon>
        <taxon>Ophryoglenina</taxon>
        <taxon>Ichthyophthirius</taxon>
    </lineage>
</organism>
<name>G0QYN8_ICHMU</name>
<accession>G0QYN8</accession>
<proteinExistence type="predicted"/>
<dbReference type="GO" id="GO:0031267">
    <property type="term" value="F:small GTPase binding"/>
    <property type="evidence" value="ECO:0007669"/>
    <property type="project" value="TreeGrafter"/>
</dbReference>
<dbReference type="GO" id="GO:0005096">
    <property type="term" value="F:GTPase activator activity"/>
    <property type="evidence" value="ECO:0007669"/>
    <property type="project" value="TreeGrafter"/>
</dbReference>
<feature type="domain" description="Rab-GAP TBC" evidence="1">
    <location>
        <begin position="66"/>
        <end position="266"/>
    </location>
</feature>
<dbReference type="PROSITE" id="PS50086">
    <property type="entry name" value="TBC_RABGAP"/>
    <property type="match status" value="1"/>
</dbReference>
<dbReference type="Gene3D" id="1.10.472.80">
    <property type="entry name" value="Ypt/Rab-GAP domain of gyp1p, domain 3"/>
    <property type="match status" value="1"/>
</dbReference>
<dbReference type="Pfam" id="PF00566">
    <property type="entry name" value="RabGAP-TBC"/>
    <property type="match status" value="1"/>
</dbReference>
<dbReference type="eggNOG" id="KOG2058">
    <property type="taxonomic scope" value="Eukaryota"/>
</dbReference>
<evidence type="ECO:0000313" key="2">
    <source>
        <dbReference type="EMBL" id="EGR29665.1"/>
    </source>
</evidence>
<dbReference type="InterPro" id="IPR035969">
    <property type="entry name" value="Rab-GAP_TBC_sf"/>
</dbReference>
<dbReference type="OrthoDB" id="295078at2759"/>
<dbReference type="InterPro" id="IPR000195">
    <property type="entry name" value="Rab-GAP-TBC_dom"/>
</dbReference>
<evidence type="ECO:0000313" key="3">
    <source>
        <dbReference type="Proteomes" id="UP000008983"/>
    </source>
</evidence>
<keyword evidence="3" id="KW-1185">Reference proteome</keyword>
<dbReference type="STRING" id="857967.G0QYN8"/>
<reference evidence="2 3" key="1">
    <citation type="submission" date="2011-07" db="EMBL/GenBank/DDBJ databases">
        <authorList>
            <person name="Coyne R."/>
            <person name="Brami D."/>
            <person name="Johnson J."/>
            <person name="Hostetler J."/>
            <person name="Hannick L."/>
            <person name="Clark T."/>
            <person name="Cassidy-Hanley D."/>
            <person name="Inman J."/>
        </authorList>
    </citation>
    <scope>NUCLEOTIDE SEQUENCE [LARGE SCALE GENOMIC DNA]</scope>
    <source>
        <strain evidence="2 3">G5</strain>
    </source>
</reference>
<protein>
    <submittedName>
        <fullName evidence="2">TBC domain protein</fullName>
    </submittedName>
</protein>
<dbReference type="EMBL" id="GL984123">
    <property type="protein sequence ID" value="EGR29665.1"/>
    <property type="molecule type" value="Genomic_DNA"/>
</dbReference>